<reference evidence="5 6" key="1">
    <citation type="submission" date="2023-06" db="EMBL/GenBank/DDBJ databases">
        <title>Sporosarcina sp. nov., isolated from Korean tranditional fermented seafood 'Jeotgal'.</title>
        <authorList>
            <person name="Yang A.I."/>
            <person name="Shin N.-R."/>
        </authorList>
    </citation>
    <scope>NUCLEOTIDE SEQUENCE [LARGE SCALE GENOMIC DNA]</scope>
    <source>
        <strain evidence="5 6">T2O-4</strain>
    </source>
</reference>
<evidence type="ECO:0000313" key="6">
    <source>
        <dbReference type="Proteomes" id="UP001303902"/>
    </source>
</evidence>
<sequence>MEETVVPQPVTIIQQEVVERPDKKTVEKEKTELIQETLPRVFTILTAGGQGSGFLYAKGGFIVTNAHVVSGYTDVIVKNSVGREAPGKVIGISDKYDVALIQSEAYKNLVPLASEASDTKVGTEVIALGSPNGLQNTASIGYLTGVGRDFVDEYIYDKVYQVDVQIENGSSGGPLIDAKSGKVVGINSLLLNKNRRFGFSIPLYSVTPLIEDWMTNPMTDRQVAAVAGVYDYYLPVGSYGNDSDSDNSYDYYESYETYDYEEDYEYDEYTGDAYFYDEWLGDFILEFRTEYELALYHESFNWIDPYLAPGSTAYWEYADYLDEISGEGMLFEFLENRVTDVQIFDNHSIVSTYETFNFRNNAGQEKYYEKEKEYTVVIDMDGSYRIADVRSK</sequence>
<evidence type="ECO:0000256" key="1">
    <source>
        <dbReference type="ARBA" id="ARBA00022670"/>
    </source>
</evidence>
<name>A0ABZ0L6M0_9BACL</name>
<dbReference type="InterPro" id="IPR054528">
    <property type="entry name" value="TcaA_5th"/>
</dbReference>
<dbReference type="PANTHER" id="PTHR43343">
    <property type="entry name" value="PEPTIDASE S12"/>
    <property type="match status" value="1"/>
</dbReference>
<dbReference type="RefSeq" id="WP_317968906.1">
    <property type="nucleotide sequence ID" value="NZ_CP129118.1"/>
</dbReference>
<dbReference type="Pfam" id="PF22819">
    <property type="entry name" value="TcaA_5th"/>
    <property type="match status" value="1"/>
</dbReference>
<dbReference type="InterPro" id="IPR051201">
    <property type="entry name" value="Chloro_Bact_Ser_Proteases"/>
</dbReference>
<keyword evidence="1" id="KW-0645">Protease</keyword>
<evidence type="ECO:0000259" key="4">
    <source>
        <dbReference type="Pfam" id="PF22819"/>
    </source>
</evidence>
<keyword evidence="6" id="KW-1185">Reference proteome</keyword>
<dbReference type="EMBL" id="CP129118">
    <property type="protein sequence ID" value="WOV88148.1"/>
    <property type="molecule type" value="Genomic_DNA"/>
</dbReference>
<keyword evidence="2" id="KW-0378">Hydrolase</keyword>
<dbReference type="PRINTS" id="PR00834">
    <property type="entry name" value="PROTEASES2C"/>
</dbReference>
<dbReference type="PANTHER" id="PTHR43343:SF3">
    <property type="entry name" value="PROTEASE DO-LIKE 8, CHLOROPLASTIC"/>
    <property type="match status" value="1"/>
</dbReference>
<dbReference type="Proteomes" id="UP001303902">
    <property type="component" value="Chromosome"/>
</dbReference>
<dbReference type="InterPro" id="IPR001940">
    <property type="entry name" value="Peptidase_S1C"/>
</dbReference>
<dbReference type="InterPro" id="IPR009003">
    <property type="entry name" value="Peptidase_S1_PA"/>
</dbReference>
<evidence type="ECO:0000256" key="3">
    <source>
        <dbReference type="ARBA" id="ARBA00022825"/>
    </source>
</evidence>
<organism evidence="5 6">
    <name type="scientific">Sporosarcina oncorhynchi</name>
    <dbReference type="NCBI Taxonomy" id="3056444"/>
    <lineage>
        <taxon>Bacteria</taxon>
        <taxon>Bacillati</taxon>
        <taxon>Bacillota</taxon>
        <taxon>Bacilli</taxon>
        <taxon>Bacillales</taxon>
        <taxon>Caryophanaceae</taxon>
        <taxon>Sporosarcina</taxon>
    </lineage>
</organism>
<feature type="domain" description="TcaA protein NTF2-like" evidence="4">
    <location>
        <begin position="280"/>
        <end position="388"/>
    </location>
</feature>
<proteinExistence type="predicted"/>
<evidence type="ECO:0000313" key="5">
    <source>
        <dbReference type="EMBL" id="WOV88148.1"/>
    </source>
</evidence>
<gene>
    <name evidence="5" type="ORF">QWT69_03210</name>
</gene>
<dbReference type="Pfam" id="PF13365">
    <property type="entry name" value="Trypsin_2"/>
    <property type="match status" value="1"/>
</dbReference>
<dbReference type="SUPFAM" id="SSF50494">
    <property type="entry name" value="Trypsin-like serine proteases"/>
    <property type="match status" value="1"/>
</dbReference>
<keyword evidence="3" id="KW-0720">Serine protease</keyword>
<dbReference type="Gene3D" id="2.40.10.120">
    <property type="match status" value="1"/>
</dbReference>
<protein>
    <submittedName>
        <fullName evidence="5">Trypsin-like peptidase domain-containing protein</fullName>
    </submittedName>
</protein>
<evidence type="ECO:0000256" key="2">
    <source>
        <dbReference type="ARBA" id="ARBA00022801"/>
    </source>
</evidence>
<accession>A0ABZ0L6M0</accession>